<dbReference type="Pfam" id="PF06940">
    <property type="entry name" value="DUF1287"/>
    <property type="match status" value="1"/>
</dbReference>
<dbReference type="PIRSF" id="PIRSF011444">
    <property type="entry name" value="DUF1287"/>
    <property type="match status" value="1"/>
</dbReference>
<dbReference type="InterPro" id="IPR009706">
    <property type="entry name" value="DUF1287"/>
</dbReference>
<accession>A0A928V522</accession>
<evidence type="ECO:0000313" key="3">
    <source>
        <dbReference type="Proteomes" id="UP000652567"/>
    </source>
</evidence>
<dbReference type="Proteomes" id="UP000652567">
    <property type="component" value="Unassembled WGS sequence"/>
</dbReference>
<evidence type="ECO:0000313" key="2">
    <source>
        <dbReference type="EMBL" id="MBE8717993.1"/>
    </source>
</evidence>
<gene>
    <name evidence="2" type="ORF">C4F51_12435</name>
</gene>
<keyword evidence="3" id="KW-1185">Reference proteome</keyword>
<organism evidence="2 3">
    <name type="scientific">Cellvibrio polysaccharolyticus</name>
    <dbReference type="NCBI Taxonomy" id="2082724"/>
    <lineage>
        <taxon>Bacteria</taxon>
        <taxon>Pseudomonadati</taxon>
        <taxon>Pseudomonadota</taxon>
        <taxon>Gammaproteobacteria</taxon>
        <taxon>Cellvibrionales</taxon>
        <taxon>Cellvibrionaceae</taxon>
        <taxon>Cellvibrio</taxon>
    </lineage>
</organism>
<name>A0A928V522_9GAMM</name>
<evidence type="ECO:0000256" key="1">
    <source>
        <dbReference type="SAM" id="SignalP"/>
    </source>
</evidence>
<feature type="signal peptide" evidence="1">
    <location>
        <begin position="1"/>
        <end position="21"/>
    </location>
</feature>
<reference evidence="2" key="1">
    <citation type="submission" date="2018-07" db="EMBL/GenBank/DDBJ databases">
        <title>Genome assembly of strain Ka43.</title>
        <authorList>
            <person name="Kukolya J."/>
            <person name="Nagy I."/>
            <person name="Horvath B."/>
            <person name="Toth A."/>
        </authorList>
    </citation>
    <scope>NUCLEOTIDE SEQUENCE</scope>
    <source>
        <strain evidence="2">KB43</strain>
    </source>
</reference>
<keyword evidence="1" id="KW-0732">Signal</keyword>
<dbReference type="EMBL" id="PRDL01000001">
    <property type="protein sequence ID" value="MBE8717993.1"/>
    <property type="molecule type" value="Genomic_DNA"/>
</dbReference>
<comment type="caution">
    <text evidence="2">The sequence shown here is derived from an EMBL/GenBank/DDBJ whole genome shotgun (WGS) entry which is preliminary data.</text>
</comment>
<dbReference type="AlphaFoldDB" id="A0A928V522"/>
<feature type="chain" id="PRO_5037665040" evidence="1">
    <location>
        <begin position="22"/>
        <end position="195"/>
    </location>
</feature>
<proteinExistence type="predicted"/>
<protein>
    <submittedName>
        <fullName evidence="2">DUF1287 domain-containing protein</fullName>
    </submittedName>
</protein>
<sequence length="195" mass="22186">MKLRTLWLLPLLCSLATSALADMDKVLQAAMASTQQNITYNAAWFKIDYPGGDIPPQFGVCTDVIVRSYRAIGIDLQKEVHEDIRAHFDQYPARRIWNQTRPDTNIDHRRVPNLQTFFTRHGESLTPGKKGEDYQPGDMVTWMLPGNLPHIGFVSEKQSADGKRPLIIHNIGAGPKLEDMLFDYTITGQYRYLPN</sequence>
<dbReference type="RefSeq" id="WP_193910199.1">
    <property type="nucleotide sequence ID" value="NZ_PRDL01000001.1"/>
</dbReference>